<dbReference type="FunFam" id="3.30.40.10:FF:000457">
    <property type="entry name" value="RING-H2 finger protein ATL3"/>
    <property type="match status" value="1"/>
</dbReference>
<dbReference type="SUPFAM" id="SSF57850">
    <property type="entry name" value="RING/U-box"/>
    <property type="match status" value="1"/>
</dbReference>
<feature type="compositionally biased region" description="Low complexity" evidence="14">
    <location>
        <begin position="205"/>
        <end position="225"/>
    </location>
</feature>
<dbReference type="InterPro" id="IPR044600">
    <property type="entry name" value="ATL1/ATL16-like"/>
</dbReference>
<keyword evidence="18" id="KW-1185">Reference proteome</keyword>
<reference evidence="17 18" key="1">
    <citation type="submission" date="2023-10" db="EMBL/GenBank/DDBJ databases">
        <title>Chromosome-scale genome assembly provides insights into flower coloration mechanisms of Canna indica.</title>
        <authorList>
            <person name="Li C."/>
        </authorList>
    </citation>
    <scope>NUCLEOTIDE SEQUENCE [LARGE SCALE GENOMIC DNA]</scope>
    <source>
        <tissue evidence="17">Flower</tissue>
    </source>
</reference>
<comment type="subcellular location">
    <subcellularLocation>
        <location evidence="2">Membrane</location>
        <topology evidence="2">Single-pass membrane protein</topology>
    </subcellularLocation>
</comment>
<comment type="pathway">
    <text evidence="3">Protein modification; protein ubiquitination.</text>
</comment>
<evidence type="ECO:0000256" key="4">
    <source>
        <dbReference type="ARBA" id="ARBA00012483"/>
    </source>
</evidence>
<evidence type="ECO:0000256" key="15">
    <source>
        <dbReference type="SAM" id="Phobius"/>
    </source>
</evidence>
<dbReference type="EMBL" id="CP136891">
    <property type="protein sequence ID" value="WOK97573.1"/>
    <property type="molecule type" value="Genomic_DNA"/>
</dbReference>
<keyword evidence="8 13" id="KW-0863">Zinc-finger</keyword>
<evidence type="ECO:0000256" key="6">
    <source>
        <dbReference type="ARBA" id="ARBA00022692"/>
    </source>
</evidence>
<evidence type="ECO:0000259" key="16">
    <source>
        <dbReference type="PROSITE" id="PS50089"/>
    </source>
</evidence>
<feature type="transmembrane region" description="Helical" evidence="15">
    <location>
        <begin position="51"/>
        <end position="71"/>
    </location>
</feature>
<evidence type="ECO:0000256" key="10">
    <source>
        <dbReference type="ARBA" id="ARBA00022833"/>
    </source>
</evidence>
<dbReference type="Proteomes" id="UP001327560">
    <property type="component" value="Chromosome 2"/>
</dbReference>
<sequence length="276" mass="28471">MSSPSHLHLLPLSKRPLSLSLSNSKRLVDMSGTEQAMAGAGRATLTASTGIMIAGVITSFALFILIFYLFLRAKRYWGAISVSVPPGPTGPAPAAQPRGLDAAAVTALPWVVVHAADRGEGTNDDCAVCLCELAEGEAARLLPRCGHAFHLGCIDTWFSSHSTCPLCRSAVVAEKPPEDACSAAHPEEPSPQIPADGLPARAAEEGSSSSSSAGIEVEAPSSPLPASVPLEEAVARSPAAAALRSLRRLLIRASGSPRGCDVEQGFFVASKAPTSS</sequence>
<keyword evidence="7" id="KW-0479">Metal-binding</keyword>
<name>A0AAQ3JY84_9LILI</name>
<evidence type="ECO:0000256" key="7">
    <source>
        <dbReference type="ARBA" id="ARBA00022723"/>
    </source>
</evidence>
<evidence type="ECO:0000256" key="14">
    <source>
        <dbReference type="SAM" id="MobiDB-lite"/>
    </source>
</evidence>
<keyword evidence="11 15" id="KW-1133">Transmembrane helix</keyword>
<dbReference type="GO" id="GO:0016567">
    <property type="term" value="P:protein ubiquitination"/>
    <property type="evidence" value="ECO:0007669"/>
    <property type="project" value="InterPro"/>
</dbReference>
<dbReference type="CDD" id="cd16461">
    <property type="entry name" value="RING-H2_EL5-like"/>
    <property type="match status" value="1"/>
</dbReference>
<evidence type="ECO:0000256" key="1">
    <source>
        <dbReference type="ARBA" id="ARBA00000900"/>
    </source>
</evidence>
<evidence type="ECO:0000256" key="8">
    <source>
        <dbReference type="ARBA" id="ARBA00022771"/>
    </source>
</evidence>
<protein>
    <recommendedName>
        <fullName evidence="4">RING-type E3 ubiquitin transferase</fullName>
        <ecNumber evidence="4">2.3.2.27</ecNumber>
    </recommendedName>
</protein>
<evidence type="ECO:0000256" key="11">
    <source>
        <dbReference type="ARBA" id="ARBA00022989"/>
    </source>
</evidence>
<evidence type="ECO:0000256" key="12">
    <source>
        <dbReference type="ARBA" id="ARBA00023136"/>
    </source>
</evidence>
<dbReference type="AlphaFoldDB" id="A0AAQ3JY84"/>
<feature type="region of interest" description="Disordered" evidence="14">
    <location>
        <begin position="178"/>
        <end position="225"/>
    </location>
</feature>
<gene>
    <name evidence="17" type="ORF">Cni_G06281</name>
</gene>
<organism evidence="17 18">
    <name type="scientific">Canna indica</name>
    <name type="common">Indian-shot</name>
    <dbReference type="NCBI Taxonomy" id="4628"/>
    <lineage>
        <taxon>Eukaryota</taxon>
        <taxon>Viridiplantae</taxon>
        <taxon>Streptophyta</taxon>
        <taxon>Embryophyta</taxon>
        <taxon>Tracheophyta</taxon>
        <taxon>Spermatophyta</taxon>
        <taxon>Magnoliopsida</taxon>
        <taxon>Liliopsida</taxon>
        <taxon>Zingiberales</taxon>
        <taxon>Cannaceae</taxon>
        <taxon>Canna</taxon>
    </lineage>
</organism>
<evidence type="ECO:0000256" key="2">
    <source>
        <dbReference type="ARBA" id="ARBA00004167"/>
    </source>
</evidence>
<dbReference type="PANTHER" id="PTHR46913">
    <property type="entry name" value="RING-H2 FINGER PROTEIN ATL16"/>
    <property type="match status" value="1"/>
</dbReference>
<dbReference type="GO" id="GO:0008270">
    <property type="term" value="F:zinc ion binding"/>
    <property type="evidence" value="ECO:0007669"/>
    <property type="project" value="UniProtKB-KW"/>
</dbReference>
<keyword evidence="10" id="KW-0862">Zinc</keyword>
<dbReference type="Gene3D" id="3.30.40.10">
    <property type="entry name" value="Zinc/RING finger domain, C3HC4 (zinc finger)"/>
    <property type="match status" value="1"/>
</dbReference>
<dbReference type="GO" id="GO:0061630">
    <property type="term" value="F:ubiquitin protein ligase activity"/>
    <property type="evidence" value="ECO:0007669"/>
    <property type="project" value="UniProtKB-EC"/>
</dbReference>
<keyword evidence="6 15" id="KW-0812">Transmembrane</keyword>
<comment type="catalytic activity">
    <reaction evidence="1">
        <text>S-ubiquitinyl-[E2 ubiquitin-conjugating enzyme]-L-cysteine + [acceptor protein]-L-lysine = [E2 ubiquitin-conjugating enzyme]-L-cysteine + N(6)-ubiquitinyl-[acceptor protein]-L-lysine.</text>
        <dbReference type="EC" id="2.3.2.27"/>
    </reaction>
</comment>
<dbReference type="Pfam" id="PF13639">
    <property type="entry name" value="zf-RING_2"/>
    <property type="match status" value="1"/>
</dbReference>
<dbReference type="InterPro" id="IPR013083">
    <property type="entry name" value="Znf_RING/FYVE/PHD"/>
</dbReference>
<evidence type="ECO:0000256" key="3">
    <source>
        <dbReference type="ARBA" id="ARBA00004906"/>
    </source>
</evidence>
<dbReference type="PANTHER" id="PTHR46913:SF1">
    <property type="entry name" value="RING-H2 FINGER PROTEIN ATL16"/>
    <property type="match status" value="1"/>
</dbReference>
<evidence type="ECO:0000256" key="9">
    <source>
        <dbReference type="ARBA" id="ARBA00022786"/>
    </source>
</evidence>
<evidence type="ECO:0000313" key="18">
    <source>
        <dbReference type="Proteomes" id="UP001327560"/>
    </source>
</evidence>
<dbReference type="SMART" id="SM00184">
    <property type="entry name" value="RING"/>
    <property type="match status" value="1"/>
</dbReference>
<feature type="domain" description="RING-type" evidence="16">
    <location>
        <begin position="126"/>
        <end position="168"/>
    </location>
</feature>
<keyword evidence="5" id="KW-0808">Transferase</keyword>
<proteinExistence type="predicted"/>
<dbReference type="GO" id="GO:0016020">
    <property type="term" value="C:membrane"/>
    <property type="evidence" value="ECO:0007669"/>
    <property type="project" value="UniProtKB-SubCell"/>
</dbReference>
<keyword evidence="9" id="KW-0833">Ubl conjugation pathway</keyword>
<keyword evidence="12 15" id="KW-0472">Membrane</keyword>
<evidence type="ECO:0000256" key="5">
    <source>
        <dbReference type="ARBA" id="ARBA00022679"/>
    </source>
</evidence>
<evidence type="ECO:0000313" key="17">
    <source>
        <dbReference type="EMBL" id="WOK97573.1"/>
    </source>
</evidence>
<dbReference type="InterPro" id="IPR001841">
    <property type="entry name" value="Znf_RING"/>
</dbReference>
<dbReference type="PROSITE" id="PS50089">
    <property type="entry name" value="ZF_RING_2"/>
    <property type="match status" value="1"/>
</dbReference>
<dbReference type="EC" id="2.3.2.27" evidence="4"/>
<evidence type="ECO:0000256" key="13">
    <source>
        <dbReference type="PROSITE-ProRule" id="PRU00175"/>
    </source>
</evidence>
<accession>A0AAQ3JY84</accession>